<keyword evidence="4 11" id="KW-0548">Nucleotidyltransferase</keyword>
<evidence type="ECO:0000256" key="8">
    <source>
        <dbReference type="RuleBase" id="RU003953"/>
    </source>
</evidence>
<dbReference type="Pfam" id="PF01743">
    <property type="entry name" value="PolyA_pol"/>
    <property type="match status" value="1"/>
</dbReference>
<comment type="cofactor">
    <cofactor evidence="1">
        <name>Mg(2+)</name>
        <dbReference type="ChEBI" id="CHEBI:18420"/>
    </cofactor>
</comment>
<dbReference type="GO" id="GO:0004810">
    <property type="term" value="F:CCA tRNA nucleotidyltransferase activity"/>
    <property type="evidence" value="ECO:0007669"/>
    <property type="project" value="UniProtKB-EC"/>
</dbReference>
<evidence type="ECO:0000256" key="4">
    <source>
        <dbReference type="ARBA" id="ARBA00022695"/>
    </source>
</evidence>
<protein>
    <submittedName>
        <fullName evidence="11">CCA tRNA nucleotidyltransferase</fullName>
        <ecNumber evidence="11">2.7.7.72</ecNumber>
    </submittedName>
</protein>
<keyword evidence="2 8" id="KW-0808">Transferase</keyword>
<dbReference type="AlphaFoldDB" id="A0A4R9JMW6"/>
<dbReference type="Proteomes" id="UP000297609">
    <property type="component" value="Unassembled WGS sequence"/>
</dbReference>
<dbReference type="PANTHER" id="PTHR46173:SF1">
    <property type="entry name" value="CCA TRNA NUCLEOTIDYLTRANSFERASE 1, MITOCHONDRIAL"/>
    <property type="match status" value="1"/>
</dbReference>
<dbReference type="InterPro" id="IPR043519">
    <property type="entry name" value="NT_sf"/>
</dbReference>
<dbReference type="GO" id="GO:0008033">
    <property type="term" value="P:tRNA processing"/>
    <property type="evidence" value="ECO:0007669"/>
    <property type="project" value="UniProtKB-KW"/>
</dbReference>
<comment type="caution">
    <text evidence="11">The sequence shown here is derived from an EMBL/GenBank/DDBJ whole genome shotgun (WGS) entry which is preliminary data.</text>
</comment>
<keyword evidence="3" id="KW-0819">tRNA processing</keyword>
<feature type="domain" description="Poly A polymerase head" evidence="9">
    <location>
        <begin position="31"/>
        <end position="152"/>
    </location>
</feature>
<accession>A0A4R9JMW6</accession>
<evidence type="ECO:0000256" key="2">
    <source>
        <dbReference type="ARBA" id="ARBA00022679"/>
    </source>
</evidence>
<keyword evidence="5" id="KW-0479">Metal-binding</keyword>
<reference evidence="11" key="1">
    <citation type="journal article" date="2019" name="PLoS Negl. Trop. Dis.">
        <title>Revisiting the worldwide diversity of Leptospira species in the environment.</title>
        <authorList>
            <person name="Vincent A.T."/>
            <person name="Schiettekatte O."/>
            <person name="Bourhy P."/>
            <person name="Veyrier F.J."/>
            <person name="Picardeau M."/>
        </authorList>
    </citation>
    <scope>NUCLEOTIDE SEQUENCE [LARGE SCALE GENOMIC DNA]</scope>
    <source>
        <strain evidence="11">201702454</strain>
    </source>
</reference>
<organism evidence="11 12">
    <name type="scientific">Leptospira kemamanensis</name>
    <dbReference type="NCBI Taxonomy" id="2484942"/>
    <lineage>
        <taxon>Bacteria</taxon>
        <taxon>Pseudomonadati</taxon>
        <taxon>Spirochaetota</taxon>
        <taxon>Spirochaetia</taxon>
        <taxon>Leptospirales</taxon>
        <taxon>Leptospiraceae</taxon>
        <taxon>Leptospira</taxon>
    </lineage>
</organism>
<dbReference type="Gene3D" id="1.10.3090.10">
    <property type="entry name" value="cca-adding enzyme, domain 2"/>
    <property type="match status" value="1"/>
</dbReference>
<keyword evidence="6" id="KW-0547">Nucleotide-binding</keyword>
<evidence type="ECO:0000259" key="9">
    <source>
        <dbReference type="Pfam" id="PF01743"/>
    </source>
</evidence>
<dbReference type="PANTHER" id="PTHR46173">
    <property type="entry name" value="CCA TRNA NUCLEOTIDYLTRANSFERASE 1, MITOCHONDRIAL"/>
    <property type="match status" value="1"/>
</dbReference>
<dbReference type="EC" id="2.7.7.72" evidence="11"/>
<evidence type="ECO:0000259" key="10">
    <source>
        <dbReference type="Pfam" id="PF12627"/>
    </source>
</evidence>
<dbReference type="SUPFAM" id="SSF81301">
    <property type="entry name" value="Nucleotidyltransferase"/>
    <property type="match status" value="1"/>
</dbReference>
<dbReference type="InterPro" id="IPR050264">
    <property type="entry name" value="Bact_CCA-adding_enz_type3_sf"/>
</dbReference>
<evidence type="ECO:0000256" key="6">
    <source>
        <dbReference type="ARBA" id="ARBA00022741"/>
    </source>
</evidence>
<dbReference type="InterPro" id="IPR002646">
    <property type="entry name" value="PolA_pol_head_dom"/>
</dbReference>
<dbReference type="NCBIfam" id="NF009814">
    <property type="entry name" value="PRK13299.1"/>
    <property type="match status" value="1"/>
</dbReference>
<name>A0A4R9JMW6_9LEPT</name>
<dbReference type="OrthoDB" id="9805698at2"/>
<gene>
    <name evidence="11" type="ORF">EHQ59_10280</name>
</gene>
<evidence type="ECO:0000256" key="1">
    <source>
        <dbReference type="ARBA" id="ARBA00001946"/>
    </source>
</evidence>
<dbReference type="Pfam" id="PF12627">
    <property type="entry name" value="PolyA_pol_RNAbd"/>
    <property type="match status" value="1"/>
</dbReference>
<keyword evidence="8" id="KW-0694">RNA-binding</keyword>
<evidence type="ECO:0000313" key="11">
    <source>
        <dbReference type="EMBL" id="TGL51288.1"/>
    </source>
</evidence>
<comment type="similarity">
    <text evidence="8">Belongs to the tRNA nucleotidyltransferase/poly(A) polymerase family.</text>
</comment>
<feature type="domain" description="tRNA nucleotidyltransferase/poly(A) polymerase RNA and SrmB- binding" evidence="10">
    <location>
        <begin position="179"/>
        <end position="238"/>
    </location>
</feature>
<sequence length="428" mass="49755">MPIELHSLVPEFYKRHLETINSTLKQAGFECYLVGGSVRDLVMKKVPKEYDFTTNAEPKQVKKLFRTVIDTGINHGTVTIVLDKVNYEVTTYRIDKDYIDGRRPEHVEFGTTLHEDLKRRDFTMNALAYDLQSGQLVDEHSGIEDIQKKLIRTIGNPIQRFSEDGLRPIRALRFASTLNFSIEDETKLAIQKTKHITQKISLERFQDEILKSFLGDNPKKMIHLLVDEDIFTLFLPNFEKPFAINENQLNKLNHVTKDLVGMQLTFAFDSIVPHLTEKDLELILRTLKFSGQNIKDSLLFLDLMFKWKELGESKHLSPYQIKKAFLAPVKRHFQNRFVLNSIFWIKLYPIFGDLTNTFITIWEENHPLLLSDLVLNGNDLTKNFPEFPKTKYGELLNSLLDLVLKSPKENEFQKLITHSAEFINNLSK</sequence>
<evidence type="ECO:0000256" key="3">
    <source>
        <dbReference type="ARBA" id="ARBA00022694"/>
    </source>
</evidence>
<evidence type="ECO:0000256" key="7">
    <source>
        <dbReference type="ARBA" id="ARBA00022842"/>
    </source>
</evidence>
<dbReference type="CDD" id="cd05398">
    <property type="entry name" value="NT_ClassII-CCAase"/>
    <property type="match status" value="1"/>
</dbReference>
<proteinExistence type="inferred from homology"/>
<dbReference type="GO" id="GO:0046872">
    <property type="term" value="F:metal ion binding"/>
    <property type="evidence" value="ECO:0007669"/>
    <property type="project" value="UniProtKB-KW"/>
</dbReference>
<dbReference type="EMBL" id="RQGG01000032">
    <property type="protein sequence ID" value="TGL51288.1"/>
    <property type="molecule type" value="Genomic_DNA"/>
</dbReference>
<dbReference type="InterPro" id="IPR032828">
    <property type="entry name" value="PolyA_RNA-bd"/>
</dbReference>
<dbReference type="RefSeq" id="WP_135619574.1">
    <property type="nucleotide sequence ID" value="NZ_RQGG01000032.1"/>
</dbReference>
<evidence type="ECO:0000313" key="12">
    <source>
        <dbReference type="Proteomes" id="UP000297609"/>
    </source>
</evidence>
<dbReference type="GO" id="GO:0000049">
    <property type="term" value="F:tRNA binding"/>
    <property type="evidence" value="ECO:0007669"/>
    <property type="project" value="TreeGrafter"/>
</dbReference>
<keyword evidence="7" id="KW-0460">Magnesium</keyword>
<keyword evidence="12" id="KW-1185">Reference proteome</keyword>
<evidence type="ECO:0000256" key="5">
    <source>
        <dbReference type="ARBA" id="ARBA00022723"/>
    </source>
</evidence>
<dbReference type="GO" id="GO:0000166">
    <property type="term" value="F:nucleotide binding"/>
    <property type="evidence" value="ECO:0007669"/>
    <property type="project" value="UniProtKB-KW"/>
</dbReference>
<dbReference type="SUPFAM" id="SSF81891">
    <property type="entry name" value="Poly A polymerase C-terminal region-like"/>
    <property type="match status" value="1"/>
</dbReference>
<dbReference type="Gene3D" id="3.30.460.10">
    <property type="entry name" value="Beta Polymerase, domain 2"/>
    <property type="match status" value="1"/>
</dbReference>